<keyword evidence="2" id="KW-0732">Signal</keyword>
<feature type="compositionally biased region" description="Low complexity" evidence="1">
    <location>
        <begin position="67"/>
        <end position="79"/>
    </location>
</feature>
<dbReference type="EMBL" id="FQWD01000006">
    <property type="protein sequence ID" value="SHH12510.1"/>
    <property type="molecule type" value="Genomic_DNA"/>
</dbReference>
<dbReference type="RefSeq" id="WP_073324789.1">
    <property type="nucleotide sequence ID" value="NZ_FQWD01000006.1"/>
</dbReference>
<feature type="region of interest" description="Disordered" evidence="1">
    <location>
        <begin position="60"/>
        <end position="87"/>
    </location>
</feature>
<reference evidence="4" key="1">
    <citation type="submission" date="2016-11" db="EMBL/GenBank/DDBJ databases">
        <authorList>
            <person name="Varghese N."/>
            <person name="Submissions S."/>
        </authorList>
    </citation>
    <scope>NUCLEOTIDE SEQUENCE [LARGE SCALE GENOMIC DNA]</scope>
    <source>
        <strain evidence="4">CGMCC 1.8995</strain>
    </source>
</reference>
<dbReference type="STRING" id="634436.SAMN05216361_3867"/>
<evidence type="ECO:0000256" key="1">
    <source>
        <dbReference type="SAM" id="MobiDB-lite"/>
    </source>
</evidence>
<evidence type="ECO:0000313" key="4">
    <source>
        <dbReference type="Proteomes" id="UP000184520"/>
    </source>
</evidence>
<feature type="chain" id="PRO_5012070352" description="Lipoprotein" evidence="2">
    <location>
        <begin position="22"/>
        <end position="145"/>
    </location>
</feature>
<evidence type="ECO:0000256" key="2">
    <source>
        <dbReference type="SAM" id="SignalP"/>
    </source>
</evidence>
<dbReference type="PROSITE" id="PS51257">
    <property type="entry name" value="PROKAR_LIPOPROTEIN"/>
    <property type="match status" value="1"/>
</dbReference>
<organism evidence="3 4">
    <name type="scientific">Marisediminitalea aggregata</name>
    <dbReference type="NCBI Taxonomy" id="634436"/>
    <lineage>
        <taxon>Bacteria</taxon>
        <taxon>Pseudomonadati</taxon>
        <taxon>Pseudomonadota</taxon>
        <taxon>Gammaproteobacteria</taxon>
        <taxon>Alteromonadales</taxon>
        <taxon>Alteromonadaceae</taxon>
        <taxon>Marisediminitalea</taxon>
    </lineage>
</organism>
<gene>
    <name evidence="3" type="ORF">SAMN05216361_3867</name>
</gene>
<sequence>MSPFRILLSAISSTLIVTSCASQPEPPVTPPDFFHTNISVEGAKRFSFSIAVMAGNKGKDSRVKLNGGPMPKMGKTPPDGKGPHIDPTSKLYEHLEAKLSETGYCREGYTEIDTYQTESRLNLIGECNETATEQDRVFFVNRYGY</sequence>
<name>A0A1M5QF86_9ALTE</name>
<dbReference type="OrthoDB" id="5587540at2"/>
<dbReference type="Proteomes" id="UP000184520">
    <property type="component" value="Unassembled WGS sequence"/>
</dbReference>
<evidence type="ECO:0000313" key="3">
    <source>
        <dbReference type="EMBL" id="SHH12510.1"/>
    </source>
</evidence>
<protein>
    <recommendedName>
        <fullName evidence="5">Lipoprotein</fullName>
    </recommendedName>
</protein>
<proteinExistence type="predicted"/>
<accession>A0A1M5QF86</accession>
<dbReference type="AlphaFoldDB" id="A0A1M5QF86"/>
<evidence type="ECO:0008006" key="5">
    <source>
        <dbReference type="Google" id="ProtNLM"/>
    </source>
</evidence>
<keyword evidence="4" id="KW-1185">Reference proteome</keyword>
<feature type="signal peptide" evidence="2">
    <location>
        <begin position="1"/>
        <end position="21"/>
    </location>
</feature>